<dbReference type="Proteomes" id="UP000663879">
    <property type="component" value="Unassembled WGS sequence"/>
</dbReference>
<evidence type="ECO:0000313" key="4">
    <source>
        <dbReference type="Proteomes" id="UP000663879"/>
    </source>
</evidence>
<dbReference type="AlphaFoldDB" id="A0A813M3V3"/>
<gene>
    <name evidence="3" type="ORF">OXX778_LOCUS466</name>
</gene>
<keyword evidence="1" id="KW-1133">Transmembrane helix</keyword>
<sequence>MYIITLVLLFVCKSNFQNAQAIEETFRNGSVSNSSDIIFIYNFDNLRNLNDLIQNVTFITGSLRTITIQSNWRFSPIQNDPNQVLITDFSSINEKTDSGFNCKIPFNYNNYLNYFCIDNDISSNLKKCISDESSLTFSNCTVGKFLLAKDDLRSNFTEFKFQFKRSFNFSSEFFYELELKYLINAIPCNGFMDTIQFEINLWNEQKFILFESTKNNISSFTNRWNSLRACFRTNIFDLGLQVEVKNKCEGDFKSFIAIDQIQISQINSDSNYDDCKYFIKQNEITTIASSLIEETTINENLSSDEATSEMSNILTDTYTTNDLLNFSSNQVNLNESTLLDTLSSEPTTEINDLELTSHKTTEILDTTKEFYSVQNTQDTTYDINYSQDFKSSSSTFNFHTTEELSINTLSFSADESTLTNIQSTQDSTEINTYELTSKITTEFYSVQNTQDTTLNIYSSEHLKSSTSTFNFQTTEELNSDVILTTATFQSFNSTSNIEIITENNQFTNDVTTKKSSTDSIIDDTTKLTTKDDTKESTEVTGIQTKLTSQSATSQSQTTSSTTTKYNSNYVLIILSVIFSLLLTITVLFSIFNHFYRKRKISQEKIQMKNL</sequence>
<accession>A0A813M3V3</accession>
<comment type="caution">
    <text evidence="3">The sequence shown here is derived from an EMBL/GenBank/DDBJ whole genome shotgun (WGS) entry which is preliminary data.</text>
</comment>
<feature type="chain" id="PRO_5032670000" evidence="2">
    <location>
        <begin position="22"/>
        <end position="610"/>
    </location>
</feature>
<feature type="transmembrane region" description="Helical" evidence="1">
    <location>
        <begin position="569"/>
        <end position="591"/>
    </location>
</feature>
<keyword evidence="4" id="KW-1185">Reference proteome</keyword>
<protein>
    <submittedName>
        <fullName evidence="3">Uncharacterized protein</fullName>
    </submittedName>
</protein>
<keyword evidence="1" id="KW-0812">Transmembrane</keyword>
<evidence type="ECO:0000256" key="2">
    <source>
        <dbReference type="SAM" id="SignalP"/>
    </source>
</evidence>
<feature type="signal peptide" evidence="2">
    <location>
        <begin position="1"/>
        <end position="21"/>
    </location>
</feature>
<keyword evidence="2" id="KW-0732">Signal</keyword>
<evidence type="ECO:0000256" key="1">
    <source>
        <dbReference type="SAM" id="Phobius"/>
    </source>
</evidence>
<organism evidence="3 4">
    <name type="scientific">Brachionus calyciflorus</name>
    <dbReference type="NCBI Taxonomy" id="104777"/>
    <lineage>
        <taxon>Eukaryota</taxon>
        <taxon>Metazoa</taxon>
        <taxon>Spiralia</taxon>
        <taxon>Gnathifera</taxon>
        <taxon>Rotifera</taxon>
        <taxon>Eurotatoria</taxon>
        <taxon>Monogononta</taxon>
        <taxon>Pseudotrocha</taxon>
        <taxon>Ploima</taxon>
        <taxon>Brachionidae</taxon>
        <taxon>Brachionus</taxon>
    </lineage>
</organism>
<name>A0A813M3V3_9BILA</name>
<proteinExistence type="predicted"/>
<reference evidence="3" key="1">
    <citation type="submission" date="2021-02" db="EMBL/GenBank/DDBJ databases">
        <authorList>
            <person name="Nowell W R."/>
        </authorList>
    </citation>
    <scope>NUCLEOTIDE SEQUENCE</scope>
    <source>
        <strain evidence="3">Ploen Becks lab</strain>
    </source>
</reference>
<keyword evidence="1" id="KW-0472">Membrane</keyword>
<evidence type="ECO:0000313" key="3">
    <source>
        <dbReference type="EMBL" id="CAF0707234.1"/>
    </source>
</evidence>
<dbReference type="EMBL" id="CAJNOC010000023">
    <property type="protein sequence ID" value="CAF0707234.1"/>
    <property type="molecule type" value="Genomic_DNA"/>
</dbReference>